<feature type="region of interest" description="Disordered" evidence="1">
    <location>
        <begin position="28"/>
        <end position="96"/>
    </location>
</feature>
<dbReference type="AlphaFoldDB" id="A0A8R7VFK9"/>
<reference evidence="2" key="2">
    <citation type="submission" date="2018-03" db="EMBL/GenBank/DDBJ databases">
        <title>The Triticum urartu genome reveals the dynamic nature of wheat genome evolution.</title>
        <authorList>
            <person name="Ling H."/>
            <person name="Ma B."/>
            <person name="Shi X."/>
            <person name="Liu H."/>
            <person name="Dong L."/>
            <person name="Sun H."/>
            <person name="Cao Y."/>
            <person name="Gao Q."/>
            <person name="Zheng S."/>
            <person name="Li Y."/>
            <person name="Yu Y."/>
            <person name="Du H."/>
            <person name="Qi M."/>
            <person name="Li Y."/>
            <person name="Yu H."/>
            <person name="Cui Y."/>
            <person name="Wang N."/>
            <person name="Chen C."/>
            <person name="Wu H."/>
            <person name="Zhao Y."/>
            <person name="Zhang J."/>
            <person name="Li Y."/>
            <person name="Zhou W."/>
            <person name="Zhang B."/>
            <person name="Hu W."/>
            <person name="Eijk M."/>
            <person name="Tang J."/>
            <person name="Witsenboer H."/>
            <person name="Zhao S."/>
            <person name="Li Z."/>
            <person name="Zhang A."/>
            <person name="Wang D."/>
            <person name="Liang C."/>
        </authorList>
    </citation>
    <scope>NUCLEOTIDE SEQUENCE [LARGE SCALE GENOMIC DNA]</scope>
    <source>
        <strain evidence="2">cv. G1812</strain>
    </source>
</reference>
<accession>A0A8R7VFK9</accession>
<dbReference type="Proteomes" id="UP000015106">
    <property type="component" value="Chromosome 7"/>
</dbReference>
<organism evidence="2 3">
    <name type="scientific">Triticum urartu</name>
    <name type="common">Red wild einkorn</name>
    <name type="synonym">Crithodium urartu</name>
    <dbReference type="NCBI Taxonomy" id="4572"/>
    <lineage>
        <taxon>Eukaryota</taxon>
        <taxon>Viridiplantae</taxon>
        <taxon>Streptophyta</taxon>
        <taxon>Embryophyta</taxon>
        <taxon>Tracheophyta</taxon>
        <taxon>Spermatophyta</taxon>
        <taxon>Magnoliopsida</taxon>
        <taxon>Liliopsida</taxon>
        <taxon>Poales</taxon>
        <taxon>Poaceae</taxon>
        <taxon>BOP clade</taxon>
        <taxon>Pooideae</taxon>
        <taxon>Triticodae</taxon>
        <taxon>Triticeae</taxon>
        <taxon>Triticinae</taxon>
        <taxon>Triticum</taxon>
    </lineage>
</organism>
<feature type="compositionally biased region" description="Basic and acidic residues" evidence="1">
    <location>
        <begin position="81"/>
        <end position="90"/>
    </location>
</feature>
<feature type="region of interest" description="Disordered" evidence="1">
    <location>
        <begin position="1"/>
        <end position="20"/>
    </location>
</feature>
<proteinExistence type="predicted"/>
<feature type="compositionally biased region" description="Polar residues" evidence="1">
    <location>
        <begin position="59"/>
        <end position="72"/>
    </location>
</feature>
<dbReference type="Gramene" id="TuG1812G0700006041.01.T01">
    <property type="protein sequence ID" value="TuG1812G0700006041.01.T01"/>
    <property type="gene ID" value="TuG1812G0700006041.01"/>
</dbReference>
<reference evidence="3" key="1">
    <citation type="journal article" date="2013" name="Nature">
        <title>Draft genome of the wheat A-genome progenitor Triticum urartu.</title>
        <authorList>
            <person name="Ling H.Q."/>
            <person name="Zhao S."/>
            <person name="Liu D."/>
            <person name="Wang J."/>
            <person name="Sun H."/>
            <person name="Zhang C."/>
            <person name="Fan H."/>
            <person name="Li D."/>
            <person name="Dong L."/>
            <person name="Tao Y."/>
            <person name="Gao C."/>
            <person name="Wu H."/>
            <person name="Li Y."/>
            <person name="Cui Y."/>
            <person name="Guo X."/>
            <person name="Zheng S."/>
            <person name="Wang B."/>
            <person name="Yu K."/>
            <person name="Liang Q."/>
            <person name="Yang W."/>
            <person name="Lou X."/>
            <person name="Chen J."/>
            <person name="Feng M."/>
            <person name="Jian J."/>
            <person name="Zhang X."/>
            <person name="Luo G."/>
            <person name="Jiang Y."/>
            <person name="Liu J."/>
            <person name="Wang Z."/>
            <person name="Sha Y."/>
            <person name="Zhang B."/>
            <person name="Wu H."/>
            <person name="Tang D."/>
            <person name="Shen Q."/>
            <person name="Xue P."/>
            <person name="Zou S."/>
            <person name="Wang X."/>
            <person name="Liu X."/>
            <person name="Wang F."/>
            <person name="Yang Y."/>
            <person name="An X."/>
            <person name="Dong Z."/>
            <person name="Zhang K."/>
            <person name="Zhang X."/>
            <person name="Luo M.C."/>
            <person name="Dvorak J."/>
            <person name="Tong Y."/>
            <person name="Wang J."/>
            <person name="Yang H."/>
            <person name="Li Z."/>
            <person name="Wang D."/>
            <person name="Zhang A."/>
            <person name="Wang J."/>
        </authorList>
    </citation>
    <scope>NUCLEOTIDE SEQUENCE</scope>
    <source>
        <strain evidence="3">cv. G1812</strain>
    </source>
</reference>
<evidence type="ECO:0000313" key="2">
    <source>
        <dbReference type="EnsemblPlants" id="TuG1812G0700006041.01.T01"/>
    </source>
</evidence>
<evidence type="ECO:0000313" key="3">
    <source>
        <dbReference type="Proteomes" id="UP000015106"/>
    </source>
</evidence>
<reference evidence="2" key="3">
    <citation type="submission" date="2022-06" db="UniProtKB">
        <authorList>
            <consortium name="EnsemblPlants"/>
        </authorList>
    </citation>
    <scope>IDENTIFICATION</scope>
</reference>
<keyword evidence="3" id="KW-1185">Reference proteome</keyword>
<dbReference type="EnsemblPlants" id="TuG1812G0700006041.01.T01">
    <property type="protein sequence ID" value="TuG1812G0700006041.01.T01"/>
    <property type="gene ID" value="TuG1812G0700006041.01"/>
</dbReference>
<protein>
    <submittedName>
        <fullName evidence="2">Uncharacterized protein</fullName>
    </submittedName>
</protein>
<evidence type="ECO:0000256" key="1">
    <source>
        <dbReference type="SAM" id="MobiDB-lite"/>
    </source>
</evidence>
<sequence>QREHARNAVSSPFSLSLPGAATPLCRAASLTHGARHRRRRATPPSLTTPDAGGRVSPGFSLNDTSRAPLSQEWTRKRGRRGGGEGEREELGLYYED</sequence>
<name>A0A8R7VFK9_TRIUA</name>